<dbReference type="GO" id="GO:0005886">
    <property type="term" value="C:plasma membrane"/>
    <property type="evidence" value="ECO:0007669"/>
    <property type="project" value="UniProtKB-SubCell"/>
</dbReference>
<evidence type="ECO:0000256" key="1">
    <source>
        <dbReference type="ARBA" id="ARBA00004651"/>
    </source>
</evidence>
<keyword evidence="5 7" id="KW-1133">Transmembrane helix</keyword>
<organism evidence="10 11">
    <name type="scientific">Inhella crocodyli</name>
    <dbReference type="NCBI Taxonomy" id="2499851"/>
    <lineage>
        <taxon>Bacteria</taxon>
        <taxon>Pseudomonadati</taxon>
        <taxon>Pseudomonadota</taxon>
        <taxon>Betaproteobacteria</taxon>
        <taxon>Burkholderiales</taxon>
        <taxon>Sphaerotilaceae</taxon>
        <taxon>Inhella</taxon>
    </lineage>
</organism>
<keyword evidence="2 7" id="KW-0813">Transport</keyword>
<evidence type="ECO:0000313" key="10">
    <source>
        <dbReference type="EMBL" id="RVT83681.1"/>
    </source>
</evidence>
<evidence type="ECO:0000256" key="5">
    <source>
        <dbReference type="ARBA" id="ARBA00022989"/>
    </source>
</evidence>
<dbReference type="AlphaFoldDB" id="A0A437LE32"/>
<feature type="transmembrane region" description="Helical" evidence="7">
    <location>
        <begin position="298"/>
        <end position="316"/>
    </location>
</feature>
<dbReference type="NCBIfam" id="TIGR01097">
    <property type="entry name" value="PhnE"/>
    <property type="match status" value="1"/>
</dbReference>
<protein>
    <submittedName>
        <fullName evidence="10">Phosphonate ABC transporter, permease protein PhnE</fullName>
    </submittedName>
</protein>
<sequence length="325" mass="34092">MRHPQLGGAGLRRRRRPGPGHGQQHEDVQRRRSGHHAARLHGPGGPGRPREPLVAGGLGVKPSVKPVLPPPLFNARCKACWFTLAVLALVVASFWSLDLQWAGLFSAEGARAMGRFVAEFWPPDTHAAFLAKLGPAMWETLAMSAVGTALAAAAGLALALPAAAQGGARAVARTGLNALRAVPELVWAALLLIAAGLGPMAGTLALAVHTSGVLGRLFAEALENAPTGPADALRAQGATRVQVFLYATLPTVLPQLLSYTLYRWENNIRAAAVLGVVGAGGLGQLLAFHLGLFHMGKTASILVAMLILVALVDGLSDRLRRWMAR</sequence>
<evidence type="ECO:0000259" key="9">
    <source>
        <dbReference type="PROSITE" id="PS50928"/>
    </source>
</evidence>
<keyword evidence="6 7" id="KW-0472">Membrane</keyword>
<feature type="transmembrane region" description="Helical" evidence="7">
    <location>
        <begin position="243"/>
        <end position="262"/>
    </location>
</feature>
<feature type="transmembrane region" description="Helical" evidence="7">
    <location>
        <begin position="271"/>
        <end position="292"/>
    </location>
</feature>
<dbReference type="GO" id="GO:0015416">
    <property type="term" value="F:ABC-type phosphonate transporter activity"/>
    <property type="evidence" value="ECO:0007669"/>
    <property type="project" value="InterPro"/>
</dbReference>
<dbReference type="InterPro" id="IPR005769">
    <property type="entry name" value="PhnE/PtxC"/>
</dbReference>
<evidence type="ECO:0000256" key="6">
    <source>
        <dbReference type="ARBA" id="ARBA00023136"/>
    </source>
</evidence>
<comment type="similarity">
    <text evidence="7">Belongs to the binding-protein-dependent transport system permease family.</text>
</comment>
<evidence type="ECO:0000256" key="3">
    <source>
        <dbReference type="ARBA" id="ARBA00022475"/>
    </source>
</evidence>
<accession>A0A437LE32</accession>
<dbReference type="OrthoDB" id="8557224at2"/>
<dbReference type="Proteomes" id="UP000288587">
    <property type="component" value="Unassembled WGS sequence"/>
</dbReference>
<dbReference type="EMBL" id="SACM01000004">
    <property type="protein sequence ID" value="RVT83681.1"/>
    <property type="molecule type" value="Genomic_DNA"/>
</dbReference>
<feature type="region of interest" description="Disordered" evidence="8">
    <location>
        <begin position="1"/>
        <end position="56"/>
    </location>
</feature>
<dbReference type="CDD" id="cd06261">
    <property type="entry name" value="TM_PBP2"/>
    <property type="match status" value="1"/>
</dbReference>
<feature type="transmembrane region" description="Helical" evidence="7">
    <location>
        <begin position="141"/>
        <end position="164"/>
    </location>
</feature>
<dbReference type="SUPFAM" id="SSF161098">
    <property type="entry name" value="MetI-like"/>
    <property type="match status" value="1"/>
</dbReference>
<dbReference type="InterPro" id="IPR000515">
    <property type="entry name" value="MetI-like"/>
</dbReference>
<dbReference type="InterPro" id="IPR035906">
    <property type="entry name" value="MetI-like_sf"/>
</dbReference>
<feature type="transmembrane region" description="Helical" evidence="7">
    <location>
        <begin position="185"/>
        <end position="208"/>
    </location>
</feature>
<proteinExistence type="inferred from homology"/>
<dbReference type="Pfam" id="PF00528">
    <property type="entry name" value="BPD_transp_1"/>
    <property type="match status" value="1"/>
</dbReference>
<comment type="subcellular location">
    <subcellularLocation>
        <location evidence="1 7">Cell membrane</location>
        <topology evidence="1 7">Multi-pass membrane protein</topology>
    </subcellularLocation>
</comment>
<dbReference type="PANTHER" id="PTHR30043:SF1">
    <property type="entry name" value="ABC TRANSPORT SYSTEM PERMEASE PROTEIN P69"/>
    <property type="match status" value="1"/>
</dbReference>
<evidence type="ECO:0000256" key="4">
    <source>
        <dbReference type="ARBA" id="ARBA00022692"/>
    </source>
</evidence>
<evidence type="ECO:0000256" key="2">
    <source>
        <dbReference type="ARBA" id="ARBA00022448"/>
    </source>
</evidence>
<keyword evidence="11" id="KW-1185">Reference proteome</keyword>
<reference evidence="10 11" key="1">
    <citation type="submission" date="2019-01" db="EMBL/GenBank/DDBJ databases">
        <authorList>
            <person name="Chen W.-M."/>
        </authorList>
    </citation>
    <scope>NUCLEOTIDE SEQUENCE [LARGE SCALE GENOMIC DNA]</scope>
    <source>
        <strain evidence="10 11">CCP-18</strain>
    </source>
</reference>
<gene>
    <name evidence="10" type="primary">phnE</name>
    <name evidence="10" type="ORF">EOD73_13980</name>
</gene>
<name>A0A437LE32_9BURK</name>
<feature type="domain" description="ABC transmembrane type-1" evidence="9">
    <location>
        <begin position="137"/>
        <end position="316"/>
    </location>
</feature>
<evidence type="ECO:0000313" key="11">
    <source>
        <dbReference type="Proteomes" id="UP000288587"/>
    </source>
</evidence>
<dbReference type="Gene3D" id="1.10.3720.10">
    <property type="entry name" value="MetI-like"/>
    <property type="match status" value="1"/>
</dbReference>
<evidence type="ECO:0000256" key="7">
    <source>
        <dbReference type="RuleBase" id="RU363032"/>
    </source>
</evidence>
<comment type="caution">
    <text evidence="10">The sequence shown here is derived from an EMBL/GenBank/DDBJ whole genome shotgun (WGS) entry which is preliminary data.</text>
</comment>
<dbReference type="PROSITE" id="PS50928">
    <property type="entry name" value="ABC_TM1"/>
    <property type="match status" value="1"/>
</dbReference>
<keyword evidence="4 7" id="KW-0812">Transmembrane</keyword>
<evidence type="ECO:0000256" key="8">
    <source>
        <dbReference type="SAM" id="MobiDB-lite"/>
    </source>
</evidence>
<feature type="transmembrane region" description="Helical" evidence="7">
    <location>
        <begin position="79"/>
        <end position="97"/>
    </location>
</feature>
<dbReference type="PANTHER" id="PTHR30043">
    <property type="entry name" value="PHOSPHONATES TRANSPORT SYSTEM PERMEASE PROTEIN"/>
    <property type="match status" value="1"/>
</dbReference>
<keyword evidence="3" id="KW-1003">Cell membrane</keyword>